<keyword evidence="5" id="KW-1185">Reference proteome</keyword>
<evidence type="ECO:0000256" key="2">
    <source>
        <dbReference type="SAM" id="Phobius"/>
    </source>
</evidence>
<dbReference type="PROSITE" id="PS51201">
    <property type="entry name" value="RCK_N"/>
    <property type="match status" value="1"/>
</dbReference>
<dbReference type="GO" id="GO:0034220">
    <property type="term" value="P:monoatomic ion transmembrane transport"/>
    <property type="evidence" value="ECO:0007669"/>
    <property type="project" value="UniProtKB-KW"/>
</dbReference>
<keyword evidence="4" id="KW-0407">Ion channel</keyword>
<sequence length="346" mass="36088">MSRRSRLREALNVSALNLVLPRNDTGPGRILARRLLIALSVLLISTVTVFLQRGGYHDVRGRSLGVIDSLYYATVSLSTTGYGDITPISTSARVVNVVVITPLRLLFLIVLVGTTIEVLTATVSHRARARRWRAAVKDHAVIVGYGTKGRAAATALVDAGCTIEQIAVIDLDPAGVAQAADDGATAICGDATRTAVLHQVAAERAARVIIATDRDDTSVLVALTVRQLTASATVVAAVRHSENAALLRSAGVDAVVVSAEAAGRLLGMSANSPATADLITDLLDSATGLELIERDAGPADTGRVLAPADETLLGVVRGGRLGTQGESEAITVQPGDRLVIVRHVLE</sequence>
<dbReference type="PANTHER" id="PTHR43833">
    <property type="entry name" value="POTASSIUM CHANNEL PROTEIN 2-RELATED-RELATED"/>
    <property type="match status" value="1"/>
</dbReference>
<keyword evidence="2" id="KW-0812">Transmembrane</keyword>
<feature type="domain" description="RCK N-terminal" evidence="3">
    <location>
        <begin position="137"/>
        <end position="256"/>
    </location>
</feature>
<dbReference type="InterPro" id="IPR050721">
    <property type="entry name" value="Trk_Ktr_HKT_K-transport"/>
</dbReference>
<dbReference type="Pfam" id="PF07885">
    <property type="entry name" value="Ion_trans_2"/>
    <property type="match status" value="1"/>
</dbReference>
<evidence type="ECO:0000313" key="5">
    <source>
        <dbReference type="Proteomes" id="UP001164693"/>
    </source>
</evidence>
<evidence type="ECO:0000256" key="1">
    <source>
        <dbReference type="ARBA" id="ARBA00004651"/>
    </source>
</evidence>
<dbReference type="Gene3D" id="3.40.50.720">
    <property type="entry name" value="NAD(P)-binding Rossmann-like Domain"/>
    <property type="match status" value="1"/>
</dbReference>
<dbReference type="Proteomes" id="UP001164693">
    <property type="component" value="Chromosome"/>
</dbReference>
<dbReference type="EMBL" id="CP097463">
    <property type="protein sequence ID" value="WAX56521.1"/>
    <property type="molecule type" value="Genomic_DNA"/>
</dbReference>
<dbReference type="SUPFAM" id="SSF81324">
    <property type="entry name" value="Voltage-gated potassium channels"/>
    <property type="match status" value="1"/>
</dbReference>
<dbReference type="PANTHER" id="PTHR43833:SF9">
    <property type="entry name" value="POTASSIUM CHANNEL PROTEIN YUGO-RELATED"/>
    <property type="match status" value="1"/>
</dbReference>
<proteinExistence type="predicted"/>
<keyword evidence="2" id="KW-0472">Membrane</keyword>
<comment type="subcellular location">
    <subcellularLocation>
        <location evidence="1">Cell membrane</location>
        <topology evidence="1">Multi-pass membrane protein</topology>
    </subcellularLocation>
</comment>
<evidence type="ECO:0000259" key="3">
    <source>
        <dbReference type="PROSITE" id="PS51201"/>
    </source>
</evidence>
<dbReference type="SUPFAM" id="SSF51735">
    <property type="entry name" value="NAD(P)-binding Rossmann-fold domains"/>
    <property type="match status" value="1"/>
</dbReference>
<accession>A0ABY7JZM8</accession>
<dbReference type="InterPro" id="IPR013099">
    <property type="entry name" value="K_chnl_dom"/>
</dbReference>
<gene>
    <name evidence="4" type="ORF">M6B22_18590</name>
</gene>
<keyword evidence="4" id="KW-0813">Transport</keyword>
<keyword evidence="2" id="KW-1133">Transmembrane helix</keyword>
<organism evidence="4 5">
    <name type="scientific">Jatrophihabitans cynanchi</name>
    <dbReference type="NCBI Taxonomy" id="2944128"/>
    <lineage>
        <taxon>Bacteria</taxon>
        <taxon>Bacillati</taxon>
        <taxon>Actinomycetota</taxon>
        <taxon>Actinomycetes</taxon>
        <taxon>Jatrophihabitantales</taxon>
        <taxon>Jatrophihabitantaceae</taxon>
        <taxon>Jatrophihabitans</taxon>
    </lineage>
</organism>
<dbReference type="RefSeq" id="WP_269443055.1">
    <property type="nucleotide sequence ID" value="NZ_CP097463.1"/>
</dbReference>
<dbReference type="InterPro" id="IPR036291">
    <property type="entry name" value="NAD(P)-bd_dom_sf"/>
</dbReference>
<evidence type="ECO:0000313" key="4">
    <source>
        <dbReference type="EMBL" id="WAX56521.1"/>
    </source>
</evidence>
<feature type="transmembrane region" description="Helical" evidence="2">
    <location>
        <begin position="31"/>
        <end position="51"/>
    </location>
</feature>
<name>A0ABY7JZM8_9ACTN</name>
<feature type="transmembrane region" description="Helical" evidence="2">
    <location>
        <begin position="105"/>
        <end position="123"/>
    </location>
</feature>
<dbReference type="Pfam" id="PF02254">
    <property type="entry name" value="TrkA_N"/>
    <property type="match status" value="1"/>
</dbReference>
<keyword evidence="4" id="KW-0406">Ion transport</keyword>
<dbReference type="Gene3D" id="1.10.287.70">
    <property type="match status" value="1"/>
</dbReference>
<protein>
    <submittedName>
        <fullName evidence="4">Potassium channel family protein</fullName>
    </submittedName>
</protein>
<dbReference type="InterPro" id="IPR003148">
    <property type="entry name" value="RCK_N"/>
</dbReference>
<reference evidence="4" key="1">
    <citation type="submission" date="2022-05" db="EMBL/GenBank/DDBJ databases">
        <title>Jatrophihabitans sp. SB3-54 whole genome sequence.</title>
        <authorList>
            <person name="Suh M.K."/>
            <person name="Eom M.K."/>
            <person name="Kim J.S."/>
            <person name="Kim H.S."/>
            <person name="Do H.E."/>
            <person name="Shin Y.K."/>
            <person name="Lee J.-S."/>
        </authorList>
    </citation>
    <scope>NUCLEOTIDE SEQUENCE</scope>
    <source>
        <strain evidence="4">SB3-54</strain>
    </source>
</reference>